<keyword evidence="8 9" id="KW-0807">Transducer</keyword>
<dbReference type="PROSITE" id="PS50262">
    <property type="entry name" value="G_PROTEIN_RECEP_F1_2"/>
    <property type="match status" value="1"/>
</dbReference>
<dbReference type="Pfam" id="PF00001">
    <property type="entry name" value="7tm_1"/>
    <property type="match status" value="1"/>
</dbReference>
<evidence type="ECO:0000256" key="3">
    <source>
        <dbReference type="ARBA" id="ARBA00022692"/>
    </source>
</evidence>
<dbReference type="Proteomes" id="UP000028760">
    <property type="component" value="Unassembled WGS sequence"/>
</dbReference>
<dbReference type="SMART" id="SM01381">
    <property type="entry name" value="7TM_GPCR_Srsx"/>
    <property type="match status" value="1"/>
</dbReference>
<dbReference type="InterPro" id="IPR050569">
    <property type="entry name" value="TAAR"/>
</dbReference>
<keyword evidence="5 9" id="KW-0297">G-protein coupled receptor</keyword>
<evidence type="ECO:0000259" key="11">
    <source>
        <dbReference type="PROSITE" id="PS50262"/>
    </source>
</evidence>
<feature type="transmembrane region" description="Helical" evidence="10">
    <location>
        <begin position="90"/>
        <end position="113"/>
    </location>
</feature>
<dbReference type="AlphaFoldDB" id="A0A087YKN3"/>
<dbReference type="GeneTree" id="ENSGT01050000244823"/>
<dbReference type="PROSITE" id="PS00237">
    <property type="entry name" value="G_PROTEIN_RECEP_F1_1"/>
    <property type="match status" value="1"/>
</dbReference>
<dbReference type="PRINTS" id="PR00237">
    <property type="entry name" value="GPCRRHODOPSN"/>
</dbReference>
<keyword evidence="13" id="KW-1185">Reference proteome</keyword>
<evidence type="ECO:0000313" key="12">
    <source>
        <dbReference type="Ensembl" id="ENSPFOP00000018586.1"/>
    </source>
</evidence>
<organism evidence="12 13">
    <name type="scientific">Poecilia formosa</name>
    <name type="common">Amazon molly</name>
    <name type="synonym">Limia formosa</name>
    <dbReference type="NCBI Taxonomy" id="48698"/>
    <lineage>
        <taxon>Eukaryota</taxon>
        <taxon>Metazoa</taxon>
        <taxon>Chordata</taxon>
        <taxon>Craniata</taxon>
        <taxon>Vertebrata</taxon>
        <taxon>Euteleostomi</taxon>
        <taxon>Actinopterygii</taxon>
        <taxon>Neopterygii</taxon>
        <taxon>Teleostei</taxon>
        <taxon>Neoteleostei</taxon>
        <taxon>Acanthomorphata</taxon>
        <taxon>Ovalentaria</taxon>
        <taxon>Atherinomorphae</taxon>
        <taxon>Cyprinodontiformes</taxon>
        <taxon>Poeciliidae</taxon>
        <taxon>Poeciliinae</taxon>
        <taxon>Poecilia</taxon>
    </lineage>
</organism>
<comment type="subcellular location">
    <subcellularLocation>
        <location evidence="1">Cell membrane</location>
        <topology evidence="1">Multi-pass membrane protein</topology>
    </subcellularLocation>
</comment>
<feature type="transmembrane region" description="Helical" evidence="10">
    <location>
        <begin position="125"/>
        <end position="147"/>
    </location>
</feature>
<keyword evidence="2" id="KW-1003">Cell membrane</keyword>
<dbReference type="SUPFAM" id="SSF81321">
    <property type="entry name" value="Family A G protein-coupled receptor-like"/>
    <property type="match status" value="1"/>
</dbReference>
<evidence type="ECO:0000256" key="8">
    <source>
        <dbReference type="ARBA" id="ARBA00023224"/>
    </source>
</evidence>
<comment type="similarity">
    <text evidence="9">Belongs to the G-protein coupled receptor 1 family.</text>
</comment>
<reference evidence="12" key="2">
    <citation type="submission" date="2025-08" db="UniProtKB">
        <authorList>
            <consortium name="Ensembl"/>
        </authorList>
    </citation>
    <scope>IDENTIFICATION</scope>
</reference>
<accession>A0A087YKN3</accession>
<dbReference type="PANTHER" id="PTHR24249">
    <property type="entry name" value="HISTAMINE RECEPTOR-RELATED G-PROTEIN COUPLED RECEPTOR"/>
    <property type="match status" value="1"/>
</dbReference>
<keyword evidence="3 9" id="KW-0812">Transmembrane</keyword>
<feature type="transmembrane region" description="Helical" evidence="10">
    <location>
        <begin position="306"/>
        <end position="330"/>
    </location>
</feature>
<evidence type="ECO:0000313" key="13">
    <source>
        <dbReference type="Proteomes" id="UP000028760"/>
    </source>
</evidence>
<dbReference type="PANTHER" id="PTHR24249:SF381">
    <property type="entry name" value="TRACE AMINE ASSOCIATED RECEPTOR 19P-RELATED"/>
    <property type="match status" value="1"/>
</dbReference>
<feature type="transmembrane region" description="Helical" evidence="10">
    <location>
        <begin position="217"/>
        <end position="240"/>
    </location>
</feature>
<feature type="transmembrane region" description="Helical" evidence="10">
    <location>
        <begin position="270"/>
        <end position="294"/>
    </location>
</feature>
<proteinExistence type="inferred from homology"/>
<evidence type="ECO:0000256" key="9">
    <source>
        <dbReference type="RuleBase" id="RU000688"/>
    </source>
</evidence>
<dbReference type="STRING" id="48698.ENSPFOP00000018586"/>
<name>A0A087YKN3_POEFO</name>
<evidence type="ECO:0000256" key="6">
    <source>
        <dbReference type="ARBA" id="ARBA00023136"/>
    </source>
</evidence>
<evidence type="ECO:0000256" key="2">
    <source>
        <dbReference type="ARBA" id="ARBA00022475"/>
    </source>
</evidence>
<dbReference type="GO" id="GO:0001594">
    <property type="term" value="F:trace-amine receptor activity"/>
    <property type="evidence" value="ECO:0007669"/>
    <property type="project" value="TreeGrafter"/>
</dbReference>
<dbReference type="eggNOG" id="KOG3656">
    <property type="taxonomic scope" value="Eukaryota"/>
</dbReference>
<dbReference type="CDD" id="cd15055">
    <property type="entry name" value="7tmA_TAARs"/>
    <property type="match status" value="1"/>
</dbReference>
<keyword evidence="4 10" id="KW-1133">Transmembrane helix</keyword>
<feature type="domain" description="G-protein coupled receptors family 1 profile" evidence="11">
    <location>
        <begin position="70"/>
        <end position="323"/>
    </location>
</feature>
<protein>
    <recommendedName>
        <fullName evidence="11">G-protein coupled receptors family 1 profile domain-containing protein</fullName>
    </recommendedName>
</protein>
<reference evidence="13" key="1">
    <citation type="submission" date="2013-10" db="EMBL/GenBank/DDBJ databases">
        <authorList>
            <person name="Schartl M."/>
            <person name="Warren W."/>
        </authorList>
    </citation>
    <scope>NUCLEOTIDE SEQUENCE [LARGE SCALE GENOMIC DNA]</scope>
    <source>
        <strain evidence="13">female</strain>
    </source>
</reference>
<feature type="transmembrane region" description="Helical" evidence="10">
    <location>
        <begin position="168"/>
        <end position="187"/>
    </location>
</feature>
<dbReference type="OMA" id="CVVEIGF"/>
<dbReference type="InterPro" id="IPR000276">
    <property type="entry name" value="GPCR_Rhodpsn"/>
</dbReference>
<sequence>NNKGGASASRVQCLKGSLSCSSFNLQTMDASEFCFPEAFNSSCKKKVSLHSVNTLIYFGLSFMSLVTTALNLLVIISISHFRKLHTPTNFLLLSLAVSDFLVGLFMFFQIMVINGCWVLGDVLCVLYYVFSGVLTSASVGTMVLISLDRYLAICDPLRYSTKVTTKRVQICVSLCWICSVVYILVLLRDNFQQPGKFNSCSGECVVEIGFVENVADLILTFIISITVLVVLYVRVFVVALSQVQAMRSHIVAVKQKHPSKTNVKKSELKAAGILGVVVVAFVFCICPYYCVTLIGKSSLLNTSTMTFLLCLFYFNSCLNPLIYAFFYPWFRKAMRIIFTLEVLRSGSSGANIL</sequence>
<dbReference type="Gene3D" id="1.20.1070.10">
    <property type="entry name" value="Rhodopsin 7-helix transmembrane proteins"/>
    <property type="match status" value="1"/>
</dbReference>
<reference evidence="12" key="3">
    <citation type="submission" date="2025-09" db="UniProtKB">
        <authorList>
            <consortium name="Ensembl"/>
        </authorList>
    </citation>
    <scope>IDENTIFICATION</scope>
</reference>
<evidence type="ECO:0000256" key="5">
    <source>
        <dbReference type="ARBA" id="ARBA00023040"/>
    </source>
</evidence>
<evidence type="ECO:0000256" key="4">
    <source>
        <dbReference type="ARBA" id="ARBA00022989"/>
    </source>
</evidence>
<keyword evidence="6 10" id="KW-0472">Membrane</keyword>
<dbReference type="Ensembl" id="ENSPFOT00000018608.1">
    <property type="protein sequence ID" value="ENSPFOP00000018586.1"/>
    <property type="gene ID" value="ENSPFOG00000018481.1"/>
</dbReference>
<keyword evidence="7 9" id="KW-0675">Receptor</keyword>
<evidence type="ECO:0000256" key="1">
    <source>
        <dbReference type="ARBA" id="ARBA00004651"/>
    </source>
</evidence>
<evidence type="ECO:0000256" key="10">
    <source>
        <dbReference type="SAM" id="Phobius"/>
    </source>
</evidence>
<feature type="transmembrane region" description="Helical" evidence="10">
    <location>
        <begin position="55"/>
        <end position="78"/>
    </location>
</feature>
<dbReference type="GO" id="GO:0005886">
    <property type="term" value="C:plasma membrane"/>
    <property type="evidence" value="ECO:0007669"/>
    <property type="project" value="UniProtKB-SubCell"/>
</dbReference>
<evidence type="ECO:0000256" key="7">
    <source>
        <dbReference type="ARBA" id="ARBA00023170"/>
    </source>
</evidence>
<dbReference type="EMBL" id="AYCK01012945">
    <property type="status" value="NOT_ANNOTATED_CDS"/>
    <property type="molecule type" value="Genomic_DNA"/>
</dbReference>
<dbReference type="InterPro" id="IPR017452">
    <property type="entry name" value="GPCR_Rhodpsn_7TM"/>
</dbReference>